<dbReference type="Proteomes" id="UP000000759">
    <property type="component" value="Chromosome 18"/>
</dbReference>
<sequence>MTMGAQILNQVSSDEEEDCSYVKQRRSKVAKSRSSKGFPVSYGGYKDYAKLSTDQAKQIIQSPKSKRRGPRGGVALPFPVKLSVMLDHVKAAGLDDVISWASHGRCFSIHNPDRFVDDVLPRYDFRQSKLTSFQRQLNLYGFMRLSAGPDRGAYYHEFLLRGRPEMSKFMLRVRVKTNGIRHSTPSPNSNEPNFYQMPPCDEPEVGPRTHDEKDFPPMVETKFPHTHCGSDKEVKQAIELLEPHHIFPPYPVKSTNTIHASTTHSPSTTQGCPVESVRHCLSDQSLLLLVSPLACPPVLVNSMATTQNSANFSQRYLKPIKDTKTTSESPKICFFEGLQFTPVDLESPLSNQEAYSELWEMDAFDDTPIEVIW</sequence>
<dbReference type="InterPro" id="IPR036390">
    <property type="entry name" value="WH_DNA-bd_sf"/>
</dbReference>
<name>B7G820_PHATC</name>
<dbReference type="RefSeq" id="XP_002183117.1">
    <property type="nucleotide sequence ID" value="XM_002183081.1"/>
</dbReference>
<gene>
    <name evidence="7" type="ORF">PHATRDRAFT_48667</name>
</gene>
<reference evidence="8" key="2">
    <citation type="submission" date="2008-08" db="EMBL/GenBank/DDBJ databases">
        <authorList>
            <consortium name="Diatom Consortium"/>
            <person name="Grigoriev I."/>
            <person name="Grimwood J."/>
            <person name="Kuo A."/>
            <person name="Otillar R.P."/>
            <person name="Salamov A."/>
            <person name="Detter J.C."/>
            <person name="Lindquist E."/>
            <person name="Shapiro H."/>
            <person name="Lucas S."/>
            <person name="Glavina del Rio T."/>
            <person name="Pitluck S."/>
            <person name="Rokhsar D."/>
            <person name="Bowler C."/>
        </authorList>
    </citation>
    <scope>GENOME REANNOTATION</scope>
    <source>
        <strain evidence="8">CCAP 1055/1</strain>
    </source>
</reference>
<organism evidence="7 8">
    <name type="scientific">Phaeodactylum tricornutum (strain CCAP 1055/1)</name>
    <dbReference type="NCBI Taxonomy" id="556484"/>
    <lineage>
        <taxon>Eukaryota</taxon>
        <taxon>Sar</taxon>
        <taxon>Stramenopiles</taxon>
        <taxon>Ochrophyta</taxon>
        <taxon>Bacillariophyta</taxon>
        <taxon>Bacillariophyceae</taxon>
        <taxon>Bacillariophycidae</taxon>
        <taxon>Naviculales</taxon>
        <taxon>Phaeodactylaceae</taxon>
        <taxon>Phaeodactylum</taxon>
    </lineage>
</organism>
<comment type="subcellular location">
    <subcellularLocation>
        <location evidence="1">Nucleus</location>
    </subcellularLocation>
</comment>
<dbReference type="SUPFAM" id="SSF46785">
    <property type="entry name" value="Winged helix' DNA-binding domain"/>
    <property type="match status" value="1"/>
</dbReference>
<dbReference type="KEGG" id="pti:PHATRDRAFT_48667"/>
<evidence type="ECO:0000256" key="1">
    <source>
        <dbReference type="ARBA" id="ARBA00004123"/>
    </source>
</evidence>
<protein>
    <recommendedName>
        <fullName evidence="6">HSF-type DNA-binding domain-containing protein</fullName>
    </recommendedName>
</protein>
<dbReference type="FunFam" id="1.10.10.10:FF:000479">
    <property type="entry name" value="Predicted protein"/>
    <property type="match status" value="1"/>
</dbReference>
<feature type="compositionally biased region" description="Basic residues" evidence="5">
    <location>
        <begin position="23"/>
        <end position="34"/>
    </location>
</feature>
<dbReference type="eggNOG" id="KOG0627">
    <property type="taxonomic scope" value="Eukaryota"/>
</dbReference>
<dbReference type="GeneID" id="7194905"/>
<evidence type="ECO:0000313" key="8">
    <source>
        <dbReference type="Proteomes" id="UP000000759"/>
    </source>
</evidence>
<evidence type="ECO:0000256" key="5">
    <source>
        <dbReference type="SAM" id="MobiDB-lite"/>
    </source>
</evidence>
<reference evidence="7 8" key="1">
    <citation type="journal article" date="2008" name="Nature">
        <title>The Phaeodactylum genome reveals the evolutionary history of diatom genomes.</title>
        <authorList>
            <person name="Bowler C."/>
            <person name="Allen A.E."/>
            <person name="Badger J.H."/>
            <person name="Grimwood J."/>
            <person name="Jabbari K."/>
            <person name="Kuo A."/>
            <person name="Maheswari U."/>
            <person name="Martens C."/>
            <person name="Maumus F."/>
            <person name="Otillar R.P."/>
            <person name="Rayko E."/>
            <person name="Salamov A."/>
            <person name="Vandepoele K."/>
            <person name="Beszteri B."/>
            <person name="Gruber A."/>
            <person name="Heijde M."/>
            <person name="Katinka M."/>
            <person name="Mock T."/>
            <person name="Valentin K."/>
            <person name="Verret F."/>
            <person name="Berges J.A."/>
            <person name="Brownlee C."/>
            <person name="Cadoret J.P."/>
            <person name="Chiovitti A."/>
            <person name="Choi C.J."/>
            <person name="Coesel S."/>
            <person name="De Martino A."/>
            <person name="Detter J.C."/>
            <person name="Durkin C."/>
            <person name="Falciatore A."/>
            <person name="Fournet J."/>
            <person name="Haruta M."/>
            <person name="Huysman M.J."/>
            <person name="Jenkins B.D."/>
            <person name="Jiroutova K."/>
            <person name="Jorgensen R.E."/>
            <person name="Joubert Y."/>
            <person name="Kaplan A."/>
            <person name="Kroger N."/>
            <person name="Kroth P.G."/>
            <person name="La Roche J."/>
            <person name="Lindquist E."/>
            <person name="Lommer M."/>
            <person name="Martin-Jezequel V."/>
            <person name="Lopez P.J."/>
            <person name="Lucas S."/>
            <person name="Mangogna M."/>
            <person name="McGinnis K."/>
            <person name="Medlin L.K."/>
            <person name="Montsant A."/>
            <person name="Oudot-Le Secq M.P."/>
            <person name="Napoli C."/>
            <person name="Obornik M."/>
            <person name="Parker M.S."/>
            <person name="Petit J.L."/>
            <person name="Porcel B.M."/>
            <person name="Poulsen N."/>
            <person name="Robison M."/>
            <person name="Rychlewski L."/>
            <person name="Rynearson T.A."/>
            <person name="Schmutz J."/>
            <person name="Shapiro H."/>
            <person name="Siaut M."/>
            <person name="Stanley M."/>
            <person name="Sussman M.R."/>
            <person name="Taylor A.R."/>
            <person name="Vardi A."/>
            <person name="von Dassow P."/>
            <person name="Vyverman W."/>
            <person name="Willis A."/>
            <person name="Wyrwicz L.S."/>
            <person name="Rokhsar D.S."/>
            <person name="Weissenbach J."/>
            <person name="Armbrust E.V."/>
            <person name="Green B.R."/>
            <person name="Van de Peer Y."/>
            <person name="Grigoriev I.V."/>
        </authorList>
    </citation>
    <scope>NUCLEOTIDE SEQUENCE [LARGE SCALE GENOMIC DNA]</scope>
    <source>
        <strain evidence="7 8">CCAP 1055/1</strain>
    </source>
</reference>
<dbReference type="Gene3D" id="1.10.10.10">
    <property type="entry name" value="Winged helix-like DNA-binding domain superfamily/Winged helix DNA-binding domain"/>
    <property type="match status" value="1"/>
</dbReference>
<evidence type="ECO:0000259" key="6">
    <source>
        <dbReference type="SMART" id="SM00415"/>
    </source>
</evidence>
<keyword evidence="8" id="KW-1185">Reference proteome</keyword>
<dbReference type="PANTHER" id="PTHR10015">
    <property type="entry name" value="HEAT SHOCK TRANSCRIPTION FACTOR"/>
    <property type="match status" value="1"/>
</dbReference>
<dbReference type="SMART" id="SM00415">
    <property type="entry name" value="HSF"/>
    <property type="match status" value="1"/>
</dbReference>
<accession>B7G820</accession>
<dbReference type="AlphaFoldDB" id="B7G820"/>
<dbReference type="InterPro" id="IPR036388">
    <property type="entry name" value="WH-like_DNA-bd_sf"/>
</dbReference>
<feature type="domain" description="HSF-type DNA-binding" evidence="6">
    <location>
        <begin position="74"/>
        <end position="172"/>
    </location>
</feature>
<dbReference type="HOGENOM" id="CLU_742855_0_0_1"/>
<dbReference type="Pfam" id="PF00447">
    <property type="entry name" value="HSF_DNA-bind"/>
    <property type="match status" value="1"/>
</dbReference>
<dbReference type="InterPro" id="IPR000232">
    <property type="entry name" value="HSF_DNA-bd"/>
</dbReference>
<dbReference type="OrthoDB" id="60033at2759"/>
<evidence type="ECO:0000256" key="4">
    <source>
        <dbReference type="RuleBase" id="RU004020"/>
    </source>
</evidence>
<dbReference type="EMBL" id="CM000620">
    <property type="protein sequence ID" value="EEC45335.1"/>
    <property type="molecule type" value="Genomic_DNA"/>
</dbReference>
<dbReference type="InParanoid" id="B7G820"/>
<dbReference type="GO" id="GO:0043565">
    <property type="term" value="F:sequence-specific DNA binding"/>
    <property type="evidence" value="ECO:0007669"/>
    <property type="project" value="InterPro"/>
</dbReference>
<proteinExistence type="inferred from homology"/>
<keyword evidence="2" id="KW-0238">DNA-binding</keyword>
<evidence type="ECO:0000313" key="7">
    <source>
        <dbReference type="EMBL" id="EEC45335.1"/>
    </source>
</evidence>
<dbReference type="PANTHER" id="PTHR10015:SF206">
    <property type="entry name" value="HSF-TYPE DNA-BINDING DOMAIN-CONTAINING PROTEIN"/>
    <property type="match status" value="1"/>
</dbReference>
<dbReference type="GO" id="GO:0005634">
    <property type="term" value="C:nucleus"/>
    <property type="evidence" value="ECO:0007669"/>
    <property type="project" value="UniProtKB-SubCell"/>
</dbReference>
<feature type="region of interest" description="Disordered" evidence="5">
    <location>
        <begin position="1"/>
        <end position="40"/>
    </location>
</feature>
<dbReference type="PaxDb" id="2850-Phatr48667"/>
<evidence type="ECO:0000256" key="2">
    <source>
        <dbReference type="ARBA" id="ARBA00023125"/>
    </source>
</evidence>
<keyword evidence="3" id="KW-0539">Nucleus</keyword>
<evidence type="ECO:0000256" key="3">
    <source>
        <dbReference type="ARBA" id="ARBA00023242"/>
    </source>
</evidence>
<comment type="similarity">
    <text evidence="4">Belongs to the HSF family.</text>
</comment>
<dbReference type="GO" id="GO:0003700">
    <property type="term" value="F:DNA-binding transcription factor activity"/>
    <property type="evidence" value="ECO:0007669"/>
    <property type="project" value="InterPro"/>
</dbReference>